<gene>
    <name evidence="1" type="ORF">KE626_11915</name>
</gene>
<evidence type="ECO:0000313" key="1">
    <source>
        <dbReference type="EMBL" id="MBS0028014.1"/>
    </source>
</evidence>
<name>A0ABS5IYI9_9BACT</name>
<keyword evidence="2" id="KW-1185">Reference proteome</keyword>
<organism evidence="1 2">
    <name type="scientific">Chitinophaga hostae</name>
    <dbReference type="NCBI Taxonomy" id="2831022"/>
    <lineage>
        <taxon>Bacteria</taxon>
        <taxon>Pseudomonadati</taxon>
        <taxon>Bacteroidota</taxon>
        <taxon>Chitinophagia</taxon>
        <taxon>Chitinophagales</taxon>
        <taxon>Chitinophagaceae</taxon>
        <taxon>Chitinophaga</taxon>
    </lineage>
</organism>
<comment type="caution">
    <text evidence="1">The sequence shown here is derived from an EMBL/GenBank/DDBJ whole genome shotgun (WGS) entry which is preliminary data.</text>
</comment>
<sequence>MPWQYHPVENEPRTPMAYVRHFFPDFMGNELLEKPEAKKLKELFHNAARGILFSNETIYRLLRSLWLLFAGSSKVKLTEHLASL</sequence>
<proteinExistence type="predicted"/>
<dbReference type="RefSeq" id="WP_211973490.1">
    <property type="nucleotide sequence ID" value="NZ_CBFHAM010000070.1"/>
</dbReference>
<accession>A0ABS5IYI9</accession>
<dbReference type="Proteomes" id="UP000676386">
    <property type="component" value="Unassembled WGS sequence"/>
</dbReference>
<evidence type="ECO:0008006" key="3">
    <source>
        <dbReference type="Google" id="ProtNLM"/>
    </source>
</evidence>
<reference evidence="1 2" key="1">
    <citation type="submission" date="2021-04" db="EMBL/GenBank/DDBJ databases">
        <title>Chitinophaga sp. nov., isolated from the rhizosphere soil.</title>
        <authorList>
            <person name="He S."/>
        </authorList>
    </citation>
    <scope>NUCLEOTIDE SEQUENCE [LARGE SCALE GENOMIC DNA]</scope>
    <source>
        <strain evidence="1 2">2R12</strain>
    </source>
</reference>
<dbReference type="EMBL" id="JAGTXB010000005">
    <property type="protein sequence ID" value="MBS0028014.1"/>
    <property type="molecule type" value="Genomic_DNA"/>
</dbReference>
<evidence type="ECO:0000313" key="2">
    <source>
        <dbReference type="Proteomes" id="UP000676386"/>
    </source>
</evidence>
<protein>
    <recommendedName>
        <fullName evidence="3">Transposase</fullName>
    </recommendedName>
</protein>